<proteinExistence type="predicted"/>
<dbReference type="Proteomes" id="UP000269221">
    <property type="component" value="Unassembled WGS sequence"/>
</dbReference>
<dbReference type="InterPro" id="IPR036397">
    <property type="entry name" value="RNaseH_sf"/>
</dbReference>
<keyword evidence="5" id="KW-0378">Hydrolase</keyword>
<sequence>MMSPALGLPDLSKPFELFVHERQHLALGVLTQKLGTWKKTCGLFLQTAGQHEQRMAGMLESDYCNCSTDLRVQEAHDQTEHNCFVPRGHIHIKAKGHLLSPSRMLKYQVVLLEQDDVELKTTAAINPAMFLNTKAVDDGALAHECLQTMEQVYSSRTDLEDKPIKNLNLELFADGSSFVKDGRWMAGYTVVTATEIVETQSLPISTSVQNPEIIVLKQAMNLAVGKRVNIWIDSRYAFGVIRAHGAIWKERGLLSARGSAIKHKEEILKLLEEIQKPKEVAVMHRKAHQSGQTNVIEGNQLADKAARGVAEKGILVLVPQNKIDISEFKPNYNSEVQCLANISKATKNQERWWVTDSQQVIVPPPVMRKIMGKEHKTNWGIESMISSLPNSVLSVGMTGIAKSVIVKCPICLKNNPINRKRLPPRTVKQGNSPGDYWQNNFSELRSQNGSRYLLVLADTFSKWPEAFPCHINKAREVVKIMLKEIMLRFGVPLGMSSDRGPHFIADVVQQLSKTLGVKWDLHTPQSSGTVERMNQTLK</sequence>
<evidence type="ECO:0000256" key="1">
    <source>
        <dbReference type="ARBA" id="ARBA00022679"/>
    </source>
</evidence>
<keyword evidence="3" id="KW-0540">Nuclease</keyword>
<keyword evidence="4" id="KW-0255">Endonuclease</keyword>
<evidence type="ECO:0000256" key="4">
    <source>
        <dbReference type="ARBA" id="ARBA00022759"/>
    </source>
</evidence>
<dbReference type="GO" id="GO:0003676">
    <property type="term" value="F:nucleic acid binding"/>
    <property type="evidence" value="ECO:0007669"/>
    <property type="project" value="InterPro"/>
</dbReference>
<keyword evidence="1" id="KW-0808">Transferase</keyword>
<dbReference type="OrthoDB" id="9950135at2759"/>
<dbReference type="InterPro" id="IPR001584">
    <property type="entry name" value="Integrase_cat-core"/>
</dbReference>
<dbReference type="InterPro" id="IPR012337">
    <property type="entry name" value="RNaseH-like_sf"/>
</dbReference>
<keyword evidence="2" id="KW-0548">Nucleotidyltransferase</keyword>
<evidence type="ECO:0000313" key="9">
    <source>
        <dbReference type="EMBL" id="RMC21399.1"/>
    </source>
</evidence>
<dbReference type="PANTHER" id="PTHR41694">
    <property type="entry name" value="ENDOGENOUS RETROVIRUS GROUP K MEMBER POL PROTEIN"/>
    <property type="match status" value="1"/>
</dbReference>
<evidence type="ECO:0000259" key="8">
    <source>
        <dbReference type="PROSITE" id="PS50994"/>
    </source>
</evidence>
<dbReference type="Gene3D" id="3.10.20.370">
    <property type="match status" value="1"/>
</dbReference>
<evidence type="ECO:0000256" key="2">
    <source>
        <dbReference type="ARBA" id="ARBA00022695"/>
    </source>
</evidence>
<dbReference type="CDD" id="cd09273">
    <property type="entry name" value="RNase_HI_RT_Bel"/>
    <property type="match status" value="1"/>
</dbReference>
<dbReference type="GO" id="GO:0003964">
    <property type="term" value="F:RNA-directed DNA polymerase activity"/>
    <property type="evidence" value="ECO:0007669"/>
    <property type="project" value="UniProtKB-KW"/>
</dbReference>
<name>A0A3M0L7B1_HIRRU</name>
<evidence type="ECO:0000256" key="3">
    <source>
        <dbReference type="ARBA" id="ARBA00022722"/>
    </source>
</evidence>
<dbReference type="PROSITE" id="PS50879">
    <property type="entry name" value="RNASE_H_1"/>
    <property type="match status" value="1"/>
</dbReference>
<evidence type="ECO:0000259" key="7">
    <source>
        <dbReference type="PROSITE" id="PS50879"/>
    </source>
</evidence>
<dbReference type="AlphaFoldDB" id="A0A3M0L7B1"/>
<gene>
    <name evidence="9" type="ORF">DUI87_02263</name>
</gene>
<evidence type="ECO:0000313" key="10">
    <source>
        <dbReference type="Proteomes" id="UP000269221"/>
    </source>
</evidence>
<dbReference type="GO" id="GO:0004523">
    <property type="term" value="F:RNA-DNA hybrid ribonuclease activity"/>
    <property type="evidence" value="ECO:0007669"/>
    <property type="project" value="InterPro"/>
</dbReference>
<dbReference type="EMBL" id="QRBI01000093">
    <property type="protein sequence ID" value="RMC21399.1"/>
    <property type="molecule type" value="Genomic_DNA"/>
</dbReference>
<feature type="domain" description="RNase H type-1" evidence="7">
    <location>
        <begin position="165"/>
        <end position="311"/>
    </location>
</feature>
<dbReference type="Gene3D" id="1.10.340.70">
    <property type="match status" value="1"/>
</dbReference>
<organism evidence="9 10">
    <name type="scientific">Hirundo rustica rustica</name>
    <dbReference type="NCBI Taxonomy" id="333673"/>
    <lineage>
        <taxon>Eukaryota</taxon>
        <taxon>Metazoa</taxon>
        <taxon>Chordata</taxon>
        <taxon>Craniata</taxon>
        <taxon>Vertebrata</taxon>
        <taxon>Euteleostomi</taxon>
        <taxon>Archelosauria</taxon>
        <taxon>Archosauria</taxon>
        <taxon>Dinosauria</taxon>
        <taxon>Saurischia</taxon>
        <taxon>Theropoda</taxon>
        <taxon>Coelurosauria</taxon>
        <taxon>Aves</taxon>
        <taxon>Neognathae</taxon>
        <taxon>Neoaves</taxon>
        <taxon>Telluraves</taxon>
        <taxon>Australaves</taxon>
        <taxon>Passeriformes</taxon>
        <taxon>Sylvioidea</taxon>
        <taxon>Hirundinidae</taxon>
        <taxon>Hirundo</taxon>
    </lineage>
</organism>
<dbReference type="PANTHER" id="PTHR41694:SF5">
    <property type="entry name" value="RIBONUCLEASE H"/>
    <property type="match status" value="1"/>
</dbReference>
<protein>
    <submittedName>
        <fullName evidence="9">Uncharacterized protein</fullName>
    </submittedName>
</protein>
<dbReference type="SUPFAM" id="SSF53098">
    <property type="entry name" value="Ribonuclease H-like"/>
    <property type="match status" value="2"/>
</dbReference>
<dbReference type="Pfam" id="PF00665">
    <property type="entry name" value="rve"/>
    <property type="match status" value="1"/>
</dbReference>
<dbReference type="Pfam" id="PF00075">
    <property type="entry name" value="RNase_H"/>
    <property type="match status" value="1"/>
</dbReference>
<dbReference type="InterPro" id="IPR002156">
    <property type="entry name" value="RNaseH_domain"/>
</dbReference>
<keyword evidence="10" id="KW-1185">Reference proteome</keyword>
<reference evidence="9 10" key="1">
    <citation type="submission" date="2018-07" db="EMBL/GenBank/DDBJ databases">
        <title>A high quality draft genome assembly of the barn swallow (H. rustica rustica).</title>
        <authorList>
            <person name="Formenti G."/>
            <person name="Chiara M."/>
            <person name="Poveda L."/>
            <person name="Francoijs K.-J."/>
            <person name="Bonisoli-Alquati A."/>
            <person name="Canova L."/>
            <person name="Gianfranceschi L."/>
            <person name="Horner D.S."/>
            <person name="Saino N."/>
        </authorList>
    </citation>
    <scope>NUCLEOTIDE SEQUENCE [LARGE SCALE GENOMIC DNA]</scope>
    <source>
        <strain evidence="9">Chelidonia</strain>
        <tissue evidence="9">Blood</tissue>
    </source>
</reference>
<evidence type="ECO:0000256" key="5">
    <source>
        <dbReference type="ARBA" id="ARBA00022801"/>
    </source>
</evidence>
<dbReference type="GO" id="GO:0015074">
    <property type="term" value="P:DNA integration"/>
    <property type="evidence" value="ECO:0007669"/>
    <property type="project" value="InterPro"/>
</dbReference>
<feature type="domain" description="Integrase catalytic" evidence="8">
    <location>
        <begin position="429"/>
        <end position="538"/>
    </location>
</feature>
<accession>A0A3M0L7B1</accession>
<dbReference type="Gene3D" id="3.30.420.10">
    <property type="entry name" value="Ribonuclease H-like superfamily/Ribonuclease H"/>
    <property type="match status" value="2"/>
</dbReference>
<dbReference type="PROSITE" id="PS50994">
    <property type="entry name" value="INTEGRASE"/>
    <property type="match status" value="1"/>
</dbReference>
<keyword evidence="6" id="KW-0695">RNA-directed DNA polymerase</keyword>
<comment type="caution">
    <text evidence="9">The sequence shown here is derived from an EMBL/GenBank/DDBJ whole genome shotgun (WGS) entry which is preliminary data.</text>
</comment>
<evidence type="ECO:0000256" key="6">
    <source>
        <dbReference type="ARBA" id="ARBA00022918"/>
    </source>
</evidence>